<name>A0A5K7ZDR1_9BACT</name>
<dbReference type="Gene3D" id="3.40.50.410">
    <property type="entry name" value="von Willebrand factor, type A domain"/>
    <property type="match status" value="1"/>
</dbReference>
<dbReference type="KEGG" id="dwd:DSCW_52780"/>
<proteinExistence type="predicted"/>
<dbReference type="CDD" id="cd00198">
    <property type="entry name" value="vWFA"/>
    <property type="match status" value="1"/>
</dbReference>
<evidence type="ECO:0000313" key="2">
    <source>
        <dbReference type="Proteomes" id="UP000427769"/>
    </source>
</evidence>
<dbReference type="OrthoDB" id="5412674at2"/>
<dbReference type="Proteomes" id="UP000427769">
    <property type="component" value="Chromosome"/>
</dbReference>
<dbReference type="RefSeq" id="WP_155306554.1">
    <property type="nucleotide sequence ID" value="NZ_AP021875.1"/>
</dbReference>
<evidence type="ECO:0000313" key="1">
    <source>
        <dbReference type="EMBL" id="BBO77861.1"/>
    </source>
</evidence>
<gene>
    <name evidence="1" type="ORF">DSCW_52780</name>
</gene>
<dbReference type="EMBL" id="AP021875">
    <property type="protein sequence ID" value="BBO77861.1"/>
    <property type="molecule type" value="Genomic_DNA"/>
</dbReference>
<reference evidence="1 2" key="1">
    <citation type="submission" date="2019-11" db="EMBL/GenBank/DDBJ databases">
        <title>Comparative genomics of hydrocarbon-degrading Desulfosarcina strains.</title>
        <authorList>
            <person name="Watanabe M."/>
            <person name="Kojima H."/>
            <person name="Fukui M."/>
        </authorList>
    </citation>
    <scope>NUCLEOTIDE SEQUENCE [LARGE SCALE GENOMIC DNA]</scope>
    <source>
        <strain evidence="1 2">PP31</strain>
    </source>
</reference>
<dbReference type="SUPFAM" id="SSF53300">
    <property type="entry name" value="vWA-like"/>
    <property type="match status" value="1"/>
</dbReference>
<protein>
    <submittedName>
        <fullName evidence="1">Uncharacterized protein</fullName>
    </submittedName>
</protein>
<dbReference type="AlphaFoldDB" id="A0A5K7ZDR1"/>
<keyword evidence="2" id="KW-1185">Reference proteome</keyword>
<organism evidence="1 2">
    <name type="scientific">Desulfosarcina widdelii</name>
    <dbReference type="NCBI Taxonomy" id="947919"/>
    <lineage>
        <taxon>Bacteria</taxon>
        <taxon>Pseudomonadati</taxon>
        <taxon>Thermodesulfobacteriota</taxon>
        <taxon>Desulfobacteria</taxon>
        <taxon>Desulfobacterales</taxon>
        <taxon>Desulfosarcinaceae</taxon>
        <taxon>Desulfosarcina</taxon>
    </lineage>
</organism>
<accession>A0A5K7ZDR1</accession>
<dbReference type="InterPro" id="IPR036465">
    <property type="entry name" value="vWFA_dom_sf"/>
</dbReference>
<sequence>MAPTCSDIRDVIDRFRFAREGGYSSFWRRDKSPVEALELAKVLVAIRKIASYIGPNVGNIYWAGMNYEDGIGIDAGPILGRYPLPAYKTDIIVGQAVRSAYIKTEWSERFKQLAGLRFQESTTHAKIEFFDLFFDTCEKVYVDAIANRSVLGRYAEKAREWEISEKSKEFWQPPTLVELLYIWWAIAADRSGTKYRDEYKDTSVGASIRGVSLETFYKEPLNLLNSIADRLIKDCPKINGVTERGQFRLDLYASIWPNLFEMIRFWPMDRADMLRQSPESRQDIEECDADDNGQEANSVIHSFQDLIEKAIRKKNSDFTETVRSNVKKTDEVVTVEGSDIVLQARDKVDKKLLQRLKMIIKTAAQRKTIHNRGLKAGKIDRRKLYRAATTGTVFQLKKNQFELANDIVLLVDASGSMAEPTKWDQTETIHQTLFSVAKTFNKNARIFAYNEVRDRCLLTELYTDGRFYTVLPHGKTASGEAIIATGTRLKKTRKKPLIIHITDGASNWGCGVNEALKFCIRKKIHLLTIGIGCGPDDKRSLRKEYGKLVQFVDNVHHLPHFFRSLLNHARWN</sequence>